<dbReference type="Gene3D" id="1.10.1300.10">
    <property type="entry name" value="3'5'-cyclic nucleotide phosphodiesterase, catalytic domain"/>
    <property type="match status" value="1"/>
</dbReference>
<feature type="region of interest" description="Disordered" evidence="3">
    <location>
        <begin position="1"/>
        <end position="25"/>
    </location>
</feature>
<evidence type="ECO:0000259" key="4">
    <source>
        <dbReference type="PROSITE" id="PS51845"/>
    </source>
</evidence>
<evidence type="ECO:0000256" key="2">
    <source>
        <dbReference type="ARBA" id="ARBA00022801"/>
    </source>
</evidence>
<gene>
    <name evidence="5" type="ORF">QTO34_017736</name>
</gene>
<keyword evidence="6" id="KW-1185">Reference proteome</keyword>
<comment type="caution">
    <text evidence="5">The sequence shown here is derived from an EMBL/GenBank/DDBJ whole genome shotgun (WGS) entry which is preliminary data.</text>
</comment>
<evidence type="ECO:0000256" key="3">
    <source>
        <dbReference type="SAM" id="MobiDB-lite"/>
    </source>
</evidence>
<evidence type="ECO:0000313" key="6">
    <source>
        <dbReference type="Proteomes" id="UP001177744"/>
    </source>
</evidence>
<feature type="compositionally biased region" description="Pro residues" evidence="3">
    <location>
        <begin position="1"/>
        <end position="10"/>
    </location>
</feature>
<dbReference type="Proteomes" id="UP001177744">
    <property type="component" value="Unassembled WGS sequence"/>
</dbReference>
<dbReference type="GO" id="GO:0004114">
    <property type="term" value="F:3',5'-cyclic-nucleotide phosphodiesterase activity"/>
    <property type="evidence" value="ECO:0007669"/>
    <property type="project" value="InterPro"/>
</dbReference>
<sequence length="480" mass="52045">MGPATPPGVPIAPGTPGSGGMGPATWHRHLELLNGGYATRSPAPASCRPNRGHSRVFRNQYHCGHCVMGEAHGLITDLLADPSLPPNVCTSLRAVSNLLSTQLTFQAIHKPRVNPVVSFSENYTCSDSEESSEKDKLAIPKVEGACPRFVETSFVNLDNHHLSHRSTHFGAGPSPGGIAAPASNCMKHLYQVLVVLILGITPHDDPHQKQILHFILCPNYVKAKKPSRPGALAKISPLSSPCSSPLQGTPASSPVSKISTVQFLESAETTAKPGLGSHRALTYTQSAPDLSPQILTPPVICSGCGRPYSQGNPADGPLERSGTAIRTPSRTDDTAQVTSDYETNNNSDSSDIVQNEDETECPAEPLRKASASSPYTPETMMFLDKPILAPEPLVMDNLDSIMEQLNTWNFPIFDLVEKIGRKCGRILSQVSYRLFEDMGLFEAFKIPVREFMNYFHALEIGYREIPCKSKCILALAKWLS</sequence>
<protein>
    <recommendedName>
        <fullName evidence="4">PDEase domain-containing protein</fullName>
    </recommendedName>
</protein>
<feature type="domain" description="PDEase" evidence="4">
    <location>
        <begin position="390"/>
        <end position="480"/>
    </location>
</feature>
<feature type="compositionally biased region" description="Polar residues" evidence="3">
    <location>
        <begin position="324"/>
        <end position="353"/>
    </location>
</feature>
<keyword evidence="1" id="KW-0479">Metal-binding</keyword>
<proteinExistence type="predicted"/>
<dbReference type="EMBL" id="JAULJE010000007">
    <property type="protein sequence ID" value="KAK1341332.1"/>
    <property type="molecule type" value="Genomic_DNA"/>
</dbReference>
<dbReference type="InterPro" id="IPR002073">
    <property type="entry name" value="PDEase_catalytic_dom"/>
</dbReference>
<name>A0AA40I1K0_CNENI</name>
<keyword evidence="2" id="KW-0378">Hydrolase</keyword>
<dbReference type="SUPFAM" id="SSF109604">
    <property type="entry name" value="HD-domain/PDEase-like"/>
    <property type="match status" value="1"/>
</dbReference>
<dbReference type="InterPro" id="IPR036971">
    <property type="entry name" value="PDEase_catalytic_dom_sf"/>
</dbReference>
<dbReference type="PANTHER" id="PTHR11347">
    <property type="entry name" value="CYCLIC NUCLEOTIDE PHOSPHODIESTERASE"/>
    <property type="match status" value="1"/>
</dbReference>
<evidence type="ECO:0000313" key="5">
    <source>
        <dbReference type="EMBL" id="KAK1341332.1"/>
    </source>
</evidence>
<dbReference type="AlphaFoldDB" id="A0AA40I1K0"/>
<evidence type="ECO:0000256" key="1">
    <source>
        <dbReference type="ARBA" id="ARBA00022723"/>
    </source>
</evidence>
<accession>A0AA40I1K0</accession>
<feature type="region of interest" description="Disordered" evidence="3">
    <location>
        <begin position="308"/>
        <end position="373"/>
    </location>
</feature>
<reference evidence="5" key="1">
    <citation type="submission" date="2023-06" db="EMBL/GenBank/DDBJ databases">
        <title>Reference genome for the Northern bat (Eptesicus nilssonii), a most northern bat species.</title>
        <authorList>
            <person name="Laine V.N."/>
            <person name="Pulliainen A.T."/>
            <person name="Lilley T.M."/>
        </authorList>
    </citation>
    <scope>NUCLEOTIDE SEQUENCE</scope>
    <source>
        <strain evidence="5">BLF_Eptnil</strain>
        <tissue evidence="5">Kidney</tissue>
    </source>
</reference>
<dbReference type="GO" id="GO:0046872">
    <property type="term" value="F:metal ion binding"/>
    <property type="evidence" value="ECO:0007669"/>
    <property type="project" value="UniProtKB-KW"/>
</dbReference>
<organism evidence="5 6">
    <name type="scientific">Cnephaeus nilssonii</name>
    <name type="common">Northern bat</name>
    <name type="synonym">Eptesicus nilssonii</name>
    <dbReference type="NCBI Taxonomy" id="3371016"/>
    <lineage>
        <taxon>Eukaryota</taxon>
        <taxon>Metazoa</taxon>
        <taxon>Chordata</taxon>
        <taxon>Craniata</taxon>
        <taxon>Vertebrata</taxon>
        <taxon>Euteleostomi</taxon>
        <taxon>Mammalia</taxon>
        <taxon>Eutheria</taxon>
        <taxon>Laurasiatheria</taxon>
        <taxon>Chiroptera</taxon>
        <taxon>Yangochiroptera</taxon>
        <taxon>Vespertilionidae</taxon>
        <taxon>Cnephaeus</taxon>
    </lineage>
</organism>
<dbReference type="GO" id="GO:0007165">
    <property type="term" value="P:signal transduction"/>
    <property type="evidence" value="ECO:0007669"/>
    <property type="project" value="InterPro"/>
</dbReference>
<dbReference type="PROSITE" id="PS51845">
    <property type="entry name" value="PDEASE_I_2"/>
    <property type="match status" value="1"/>
</dbReference>